<feature type="region of interest" description="Disordered" evidence="1">
    <location>
        <begin position="197"/>
        <end position="320"/>
    </location>
</feature>
<comment type="caution">
    <text evidence="2">The sequence shown here is derived from an EMBL/GenBank/DDBJ whole genome shotgun (WGS) entry which is preliminary data.</text>
</comment>
<dbReference type="EMBL" id="NHOQ01001678">
    <property type="protein sequence ID" value="PWA22668.1"/>
    <property type="molecule type" value="Genomic_DNA"/>
</dbReference>
<organism evidence="2 3">
    <name type="scientific">Gambusia affinis</name>
    <name type="common">Western mosquitofish</name>
    <name type="synonym">Heterandria affinis</name>
    <dbReference type="NCBI Taxonomy" id="33528"/>
    <lineage>
        <taxon>Eukaryota</taxon>
        <taxon>Metazoa</taxon>
        <taxon>Chordata</taxon>
        <taxon>Craniata</taxon>
        <taxon>Vertebrata</taxon>
        <taxon>Euteleostomi</taxon>
        <taxon>Actinopterygii</taxon>
        <taxon>Neopterygii</taxon>
        <taxon>Teleostei</taxon>
        <taxon>Neoteleostei</taxon>
        <taxon>Acanthomorphata</taxon>
        <taxon>Ovalentaria</taxon>
        <taxon>Atherinomorphae</taxon>
        <taxon>Cyprinodontiformes</taxon>
        <taxon>Poeciliidae</taxon>
        <taxon>Poeciliinae</taxon>
        <taxon>Gambusia</taxon>
    </lineage>
</organism>
<proteinExistence type="predicted"/>
<protein>
    <submittedName>
        <fullName evidence="2">Uncharacterized protein</fullName>
    </submittedName>
</protein>
<feature type="compositionally biased region" description="Low complexity" evidence="1">
    <location>
        <begin position="12"/>
        <end position="46"/>
    </location>
</feature>
<keyword evidence="3" id="KW-1185">Reference proteome</keyword>
<accession>A0A315VGT1</accession>
<feature type="compositionally biased region" description="Basic and acidic residues" evidence="1">
    <location>
        <begin position="311"/>
        <end position="320"/>
    </location>
</feature>
<sequence>MSDSSFHPESPPSSGCPLLPSAKSDNLSDSSHSEISSRSSICSVDSAQASGPDDRCNRAGSGTAATVAANATAATAAVVAEGTAALNAHLTADYSQPSTSSSLVARGGQAARPFTSSLSTEELTPDHASLSLDSVVDSGRGSWTSCSSNSHESFQILPASSCRPWDHGIHGHPLSLPHSHLSGFKLPALGRTTAEADAAGPSWAGDAAAGRHTRDSSSDLSVAARESRTSSGSLSDNYEGNYGTIRRRNASEFPSSPANEEGGQSADASYKTVTSSTEKGLIGEGAERRSRSPPLLHACPSVQEENQNTASRKDLFIQEN</sequence>
<reference evidence="2 3" key="1">
    <citation type="journal article" date="2018" name="G3 (Bethesda)">
        <title>A High-Quality Reference Genome for the Invasive Mosquitofish Gambusia affinis Using a Chicago Library.</title>
        <authorList>
            <person name="Hoffberg S.L."/>
            <person name="Troendle N.J."/>
            <person name="Glenn T.C."/>
            <person name="Mahmud O."/>
            <person name="Louha S."/>
            <person name="Chalopin D."/>
            <person name="Bennetzen J.L."/>
            <person name="Mauricio R."/>
        </authorList>
    </citation>
    <scope>NUCLEOTIDE SEQUENCE [LARGE SCALE GENOMIC DNA]</scope>
    <source>
        <strain evidence="2">NE01/NJP1002.9</strain>
        <tissue evidence="2">Muscle</tissue>
    </source>
</reference>
<feature type="compositionally biased region" description="Polar residues" evidence="1">
    <location>
        <begin position="229"/>
        <end position="238"/>
    </location>
</feature>
<dbReference type="AlphaFoldDB" id="A0A315VGT1"/>
<feature type="compositionally biased region" description="Low complexity" evidence="1">
    <location>
        <begin position="197"/>
        <end position="210"/>
    </location>
</feature>
<name>A0A315VGT1_GAMAF</name>
<evidence type="ECO:0000313" key="3">
    <source>
        <dbReference type="Proteomes" id="UP000250572"/>
    </source>
</evidence>
<gene>
    <name evidence="2" type="ORF">CCH79_00002473</name>
</gene>
<dbReference type="Proteomes" id="UP000250572">
    <property type="component" value="Unassembled WGS sequence"/>
</dbReference>
<evidence type="ECO:0000313" key="2">
    <source>
        <dbReference type="EMBL" id="PWA22668.1"/>
    </source>
</evidence>
<evidence type="ECO:0000256" key="1">
    <source>
        <dbReference type="SAM" id="MobiDB-lite"/>
    </source>
</evidence>
<feature type="region of interest" description="Disordered" evidence="1">
    <location>
        <begin position="1"/>
        <end position="61"/>
    </location>
</feature>